<dbReference type="AlphaFoldDB" id="A0A7M2WTW5"/>
<dbReference type="SUPFAM" id="SSF53383">
    <property type="entry name" value="PLP-dependent transferases"/>
    <property type="match status" value="1"/>
</dbReference>
<evidence type="ECO:0000259" key="2">
    <source>
        <dbReference type="Pfam" id="PF00266"/>
    </source>
</evidence>
<feature type="domain" description="Aminotransferase class V" evidence="2">
    <location>
        <begin position="63"/>
        <end position="315"/>
    </location>
</feature>
<evidence type="ECO:0000313" key="4">
    <source>
        <dbReference type="Proteomes" id="UP000593765"/>
    </source>
</evidence>
<organism evidence="3 4">
    <name type="scientific">Humisphaera borealis</name>
    <dbReference type="NCBI Taxonomy" id="2807512"/>
    <lineage>
        <taxon>Bacteria</taxon>
        <taxon>Pseudomonadati</taxon>
        <taxon>Planctomycetota</taxon>
        <taxon>Phycisphaerae</taxon>
        <taxon>Tepidisphaerales</taxon>
        <taxon>Tepidisphaeraceae</taxon>
        <taxon>Humisphaera</taxon>
    </lineage>
</organism>
<dbReference type="InterPro" id="IPR000192">
    <property type="entry name" value="Aminotrans_V_dom"/>
</dbReference>
<dbReference type="Pfam" id="PF00266">
    <property type="entry name" value="Aminotran_5"/>
    <property type="match status" value="1"/>
</dbReference>
<evidence type="ECO:0000256" key="1">
    <source>
        <dbReference type="ARBA" id="ARBA00022898"/>
    </source>
</evidence>
<dbReference type="GO" id="GO:0008483">
    <property type="term" value="F:transaminase activity"/>
    <property type="evidence" value="ECO:0007669"/>
    <property type="project" value="UniProtKB-KW"/>
</dbReference>
<dbReference type="PANTHER" id="PTHR43092:SF2">
    <property type="entry name" value="HERCYNYLCYSTEINE SULFOXIDE LYASE"/>
    <property type="match status" value="1"/>
</dbReference>
<dbReference type="PANTHER" id="PTHR43092">
    <property type="entry name" value="L-CYSTEINE DESULFHYDRASE"/>
    <property type="match status" value="1"/>
</dbReference>
<keyword evidence="1" id="KW-0663">Pyridoxal phosphate</keyword>
<gene>
    <name evidence="3" type="ORF">IPV69_22455</name>
</gene>
<dbReference type="KEGG" id="hbs:IPV69_22455"/>
<dbReference type="InterPro" id="IPR015424">
    <property type="entry name" value="PyrdxlP-dep_Trfase"/>
</dbReference>
<dbReference type="EMBL" id="CP063458">
    <property type="protein sequence ID" value="QOV88958.1"/>
    <property type="molecule type" value="Genomic_DNA"/>
</dbReference>
<sequence length="394" mass="43145">MQKAPAPLAPDLRSLWQLKSDVTFLNHGSFGAVAGEVAAVADDWRRRIEAEPIELLGRKWRSLLDGAVAPVAAFLNAATASVGFVTNATEGVNCVLRSLRLLPGDELLTTNHVYHAVRQAMKYTAAQSGAVYREVAVPLPLTSAEDITSAIVGGLSDRTKLLVLDHITSPTAIVFPIEAIAKVCKRRGVALLVDGAHAPGMVPLDLTSLGESGVTYYTGNLHKWCCAPKGTAFVWARADIRDDIHPAVVSHWYGDGFAAEFHWQGTRDHSGWLSAGAAIDFLGRFGWDNVRRHNHQMATWAHDMLCQRLNVTPVSPLDGSLLGSMATVPLPAFFQRLDDAQFTILQQSLYTDFRIEVPLVTWNKQRFVRAACQIYNVPHDYERLADVLNASSKS</sequence>
<reference evidence="3 4" key="1">
    <citation type="submission" date="2020-10" db="EMBL/GenBank/DDBJ databases">
        <title>Wide distribution of Phycisphaera-like planctomycetes from WD2101 soil group in peatlands and genome analysis of the first cultivated representative.</title>
        <authorList>
            <person name="Dedysh S.N."/>
            <person name="Beletsky A.V."/>
            <person name="Ivanova A."/>
            <person name="Kulichevskaya I.S."/>
            <person name="Suzina N.E."/>
            <person name="Philippov D.A."/>
            <person name="Rakitin A.L."/>
            <person name="Mardanov A.V."/>
            <person name="Ravin N.V."/>
        </authorList>
    </citation>
    <scope>NUCLEOTIDE SEQUENCE [LARGE SCALE GENOMIC DNA]</scope>
    <source>
        <strain evidence="3 4">M1803</strain>
    </source>
</reference>
<dbReference type="Gene3D" id="3.40.640.10">
    <property type="entry name" value="Type I PLP-dependent aspartate aminotransferase-like (Major domain)"/>
    <property type="match status" value="1"/>
</dbReference>
<accession>A0A7M2WTW5</accession>
<protein>
    <submittedName>
        <fullName evidence="3">Aminotransferase class V-fold PLP-dependent enzyme</fullName>
    </submittedName>
</protein>
<keyword evidence="3" id="KW-0808">Transferase</keyword>
<proteinExistence type="predicted"/>
<dbReference type="RefSeq" id="WP_206291969.1">
    <property type="nucleotide sequence ID" value="NZ_CP063458.1"/>
</dbReference>
<dbReference type="InterPro" id="IPR015421">
    <property type="entry name" value="PyrdxlP-dep_Trfase_major"/>
</dbReference>
<dbReference type="InterPro" id="IPR015422">
    <property type="entry name" value="PyrdxlP-dep_Trfase_small"/>
</dbReference>
<keyword evidence="4" id="KW-1185">Reference proteome</keyword>
<dbReference type="Proteomes" id="UP000593765">
    <property type="component" value="Chromosome"/>
</dbReference>
<evidence type="ECO:0000313" key="3">
    <source>
        <dbReference type="EMBL" id="QOV88958.1"/>
    </source>
</evidence>
<keyword evidence="3" id="KW-0032">Aminotransferase</keyword>
<name>A0A7M2WTW5_9BACT</name>
<dbReference type="Gene3D" id="3.90.1150.10">
    <property type="entry name" value="Aspartate Aminotransferase, domain 1"/>
    <property type="match status" value="1"/>
</dbReference>